<dbReference type="EMBL" id="LBVP01000013">
    <property type="protein sequence ID" value="KKQ89466.1"/>
    <property type="molecule type" value="Genomic_DNA"/>
</dbReference>
<feature type="transmembrane region" description="Helical" evidence="1">
    <location>
        <begin position="783"/>
        <end position="802"/>
    </location>
</feature>
<feature type="transmembrane region" description="Helical" evidence="1">
    <location>
        <begin position="247"/>
        <end position="271"/>
    </location>
</feature>
<proteinExistence type="predicted"/>
<feature type="transmembrane region" description="Helical" evidence="1">
    <location>
        <begin position="320"/>
        <end position="337"/>
    </location>
</feature>
<dbReference type="PANTHER" id="PTHR38454:SF1">
    <property type="entry name" value="INTEGRAL MEMBRANE PROTEIN"/>
    <property type="match status" value="1"/>
</dbReference>
<feature type="transmembrane region" description="Helical" evidence="1">
    <location>
        <begin position="416"/>
        <end position="438"/>
    </location>
</feature>
<gene>
    <name evidence="2" type="ORF">UT12_C0013G0009</name>
</gene>
<evidence type="ECO:0000256" key="1">
    <source>
        <dbReference type="SAM" id="Phobius"/>
    </source>
</evidence>
<dbReference type="InterPro" id="IPR018580">
    <property type="entry name" value="Uncharacterised_YfhO"/>
</dbReference>
<feature type="transmembrane region" description="Helical" evidence="1">
    <location>
        <begin position="344"/>
        <end position="364"/>
    </location>
</feature>
<evidence type="ECO:0008006" key="4">
    <source>
        <dbReference type="Google" id="ProtNLM"/>
    </source>
</evidence>
<dbReference type="PANTHER" id="PTHR38454">
    <property type="entry name" value="INTEGRAL MEMBRANE PROTEIN-RELATED"/>
    <property type="match status" value="1"/>
</dbReference>
<feature type="transmembrane region" description="Helical" evidence="1">
    <location>
        <begin position="490"/>
        <end position="508"/>
    </location>
</feature>
<keyword evidence="1" id="KW-0472">Membrane</keyword>
<feature type="transmembrane region" description="Helical" evidence="1">
    <location>
        <begin position="202"/>
        <end position="235"/>
    </location>
</feature>
<feature type="transmembrane region" description="Helical" evidence="1">
    <location>
        <begin position="384"/>
        <end position="404"/>
    </location>
</feature>
<name>A0A0G0PJG5_9BACT</name>
<evidence type="ECO:0000313" key="2">
    <source>
        <dbReference type="EMBL" id="KKQ89466.1"/>
    </source>
</evidence>
<reference evidence="2 3" key="1">
    <citation type="journal article" date="2015" name="Nature">
        <title>rRNA introns, odd ribosomes, and small enigmatic genomes across a large radiation of phyla.</title>
        <authorList>
            <person name="Brown C.T."/>
            <person name="Hug L.A."/>
            <person name="Thomas B.C."/>
            <person name="Sharon I."/>
            <person name="Castelle C.J."/>
            <person name="Singh A."/>
            <person name="Wilkins M.J."/>
            <person name="Williams K.H."/>
            <person name="Banfield J.F."/>
        </authorList>
    </citation>
    <scope>NUCLEOTIDE SEQUENCE [LARGE SCALE GENOMIC DNA]</scope>
</reference>
<organism evidence="2 3">
    <name type="scientific">Candidatus Curtissbacteria bacterium GW2011_GWC2_38_9</name>
    <dbReference type="NCBI Taxonomy" id="1618414"/>
    <lineage>
        <taxon>Bacteria</taxon>
        <taxon>Candidatus Curtissiibacteriota</taxon>
    </lineage>
</organism>
<keyword evidence="1" id="KW-1133">Transmembrane helix</keyword>
<keyword evidence="1" id="KW-0812">Transmembrane</keyword>
<dbReference type="AlphaFoldDB" id="A0A0G0PJG5"/>
<dbReference type="Proteomes" id="UP000034893">
    <property type="component" value="Unassembled WGS sequence"/>
</dbReference>
<dbReference type="Pfam" id="PF09586">
    <property type="entry name" value="YfhO"/>
    <property type="match status" value="2"/>
</dbReference>
<feature type="transmembrane region" description="Helical" evidence="1">
    <location>
        <begin position="178"/>
        <end position="195"/>
    </location>
</feature>
<sequence length="806" mass="94073">MNKKFLSHFLPIVFIFFVTCLIFFKIFLKGLYPIPADLLVSFYFPWYSGGWEGYNPWTTHKELLGADAIRQIYPWKEFAMEQFKNGQFPLWNPYTFSGQPLLANFQSSVFYPLNIFYFLTNAQNAWILLIVIQPFLGGIFMYMAVRSFKISQISAIFGATAFMFSGYLVTWMENGNIANSYIWLPLSFWAINNYFDKFKWRYIVVLSLSYTLSILAGHPQTAIYLYLATFIYWVYKSYGKKQLTNFLIYISSVVTSFFLSAIQLIPTLYFYRLSPISLPFSKEVFDRSIIPYKNLITFFASDFFGHPANNNFWSQNYGDFTPYFGVVPLTFALWAIFKLWQNNFVKFATLTSTLFILAAVHSPVTYLIKTLQIPLLDSTTPSRFISIPIFLLIILAAIGFEDFIKNFQNRGYIKRFLKFLIPIASVFILFWIFAISGQYFLKPQDTWLINLAVTRRNLILPTLMFFSIPMGTFIVISVSEKIKFKKFQTTSLLVLGIFIVVLVGGVYYTNKFLPVAPKQFIFPDHLLFNWFQNNAKLNRFYGGGTAHIDFNFPTHYKIYGVEGYDTLRNRRYAELLASSFNGSIPSSYLRSDGVVPNEENGYRKRIFDLLGIKYLLDKEDSPKTGSDWHYERFPNDKVEGFWQYGKFQVYQRESVLPRIFLTTKYYVAKDDEEIIQKIYDSSFNLETLILEQEPPIKIDKEDSAIVLPKILKYEPNEIVIASNVDYNSLLFLSDSYDEDWNVYIDSQKSKLLRAHYALRSIALPKGVHQVEFKYQPRSFTQGAIISSFSIIFLIMMSIYFVVKKRF</sequence>
<feature type="transmembrane region" description="Helical" evidence="1">
    <location>
        <begin position="125"/>
        <end position="145"/>
    </location>
</feature>
<feature type="transmembrane region" description="Helical" evidence="1">
    <location>
        <begin position="6"/>
        <end position="28"/>
    </location>
</feature>
<accession>A0A0G0PJG5</accession>
<feature type="transmembrane region" description="Helical" evidence="1">
    <location>
        <begin position="101"/>
        <end position="119"/>
    </location>
</feature>
<comment type="caution">
    <text evidence="2">The sequence shown here is derived from an EMBL/GenBank/DDBJ whole genome shotgun (WGS) entry which is preliminary data.</text>
</comment>
<protein>
    <recommendedName>
        <fullName evidence="4">Membrane protein 6-pyruvoyl-tetrahydropterin synthase-related domain-containing protein</fullName>
    </recommendedName>
</protein>
<evidence type="ECO:0000313" key="3">
    <source>
        <dbReference type="Proteomes" id="UP000034893"/>
    </source>
</evidence>
<feature type="transmembrane region" description="Helical" evidence="1">
    <location>
        <begin position="152"/>
        <end position="172"/>
    </location>
</feature>
<feature type="transmembrane region" description="Helical" evidence="1">
    <location>
        <begin position="458"/>
        <end position="478"/>
    </location>
</feature>